<proteinExistence type="predicted"/>
<dbReference type="GeneID" id="108811671"/>
<dbReference type="PANTHER" id="PTHR36373">
    <property type="entry name" value="EXPRESSED PROTEIN"/>
    <property type="match status" value="1"/>
</dbReference>
<dbReference type="Proteomes" id="UP000504610">
    <property type="component" value="Chromosome 6"/>
</dbReference>
<organism evidence="2 3">
    <name type="scientific">Raphanus sativus</name>
    <name type="common">Radish</name>
    <name type="synonym">Raphanus raphanistrum var. sativus</name>
    <dbReference type="NCBI Taxonomy" id="3726"/>
    <lineage>
        <taxon>Eukaryota</taxon>
        <taxon>Viridiplantae</taxon>
        <taxon>Streptophyta</taxon>
        <taxon>Embryophyta</taxon>
        <taxon>Tracheophyta</taxon>
        <taxon>Spermatophyta</taxon>
        <taxon>Magnoliopsida</taxon>
        <taxon>eudicotyledons</taxon>
        <taxon>Gunneridae</taxon>
        <taxon>Pentapetalae</taxon>
        <taxon>rosids</taxon>
        <taxon>malvids</taxon>
        <taxon>Brassicales</taxon>
        <taxon>Brassicaceae</taxon>
        <taxon>Brassiceae</taxon>
        <taxon>Raphanus</taxon>
    </lineage>
</organism>
<name>A0A6J0JUB0_RAPSA</name>
<evidence type="ECO:0000313" key="3">
    <source>
        <dbReference type="RefSeq" id="XP_018439262.1"/>
    </source>
</evidence>
<protein>
    <submittedName>
        <fullName evidence="3">Uncharacterized protein LOC108811671</fullName>
    </submittedName>
</protein>
<accession>A0A6J0JUB0</accession>
<reference evidence="3" key="2">
    <citation type="submission" date="2025-08" db="UniProtKB">
        <authorList>
            <consortium name="RefSeq"/>
        </authorList>
    </citation>
    <scope>IDENTIFICATION</scope>
    <source>
        <tissue evidence="3">Leaf</tissue>
    </source>
</reference>
<dbReference type="OrthoDB" id="1743513at2759"/>
<dbReference type="RefSeq" id="XP_018439262.1">
    <property type="nucleotide sequence ID" value="XM_018583760.2"/>
</dbReference>
<dbReference type="PANTHER" id="PTHR36373:SF1">
    <property type="entry name" value="EXPRESSED PROTEIN"/>
    <property type="match status" value="1"/>
</dbReference>
<keyword evidence="2" id="KW-1185">Reference proteome</keyword>
<dbReference type="AlphaFoldDB" id="A0A6J0JUB0"/>
<feature type="region of interest" description="Disordered" evidence="1">
    <location>
        <begin position="70"/>
        <end position="89"/>
    </location>
</feature>
<evidence type="ECO:0000313" key="2">
    <source>
        <dbReference type="Proteomes" id="UP000504610"/>
    </source>
</evidence>
<sequence>MVQCEECSEWRVDDDDAENILTPLKLRNVKNRGHERLLQQIRTNPPSPQCFSENRTASLKALATEPTVEEVVKRKEEGEQVRDSNNNKEGRGLDVLWFLKPCSMAN</sequence>
<dbReference type="KEGG" id="rsz:108811671"/>
<gene>
    <name evidence="3" type="primary">LOC108811671</name>
</gene>
<reference evidence="2" key="1">
    <citation type="journal article" date="2019" name="Database">
        <title>The radish genome database (RadishGD): an integrated information resource for radish genomics.</title>
        <authorList>
            <person name="Yu H.J."/>
            <person name="Baek S."/>
            <person name="Lee Y.J."/>
            <person name="Cho A."/>
            <person name="Mun J.H."/>
        </authorList>
    </citation>
    <scope>NUCLEOTIDE SEQUENCE [LARGE SCALE GENOMIC DNA]</scope>
    <source>
        <strain evidence="2">cv. WK10039</strain>
    </source>
</reference>
<evidence type="ECO:0000256" key="1">
    <source>
        <dbReference type="SAM" id="MobiDB-lite"/>
    </source>
</evidence>